<accession>A0A317PWG2</accession>
<dbReference type="AlphaFoldDB" id="A0A317PWG2"/>
<gene>
    <name evidence="1" type="ORF">DES37_109174</name>
</gene>
<comment type="caution">
    <text evidence="1">The sequence shown here is derived from an EMBL/GenBank/DDBJ whole genome shotgun (WGS) entry which is preliminary data.</text>
</comment>
<keyword evidence="2" id="KW-1185">Reference proteome</keyword>
<sequence length="91" mass="10681">MPMCLFSMQAPHSLFYKEFPGVVASKTYYFPASAAEQNNRIRINALVWCNSVLLFHGIHRLNKKTSQDHKFDYYEARQEYECQLMDDIVAL</sequence>
<proteinExistence type="predicted"/>
<dbReference type="RefSeq" id="WP_036103312.1">
    <property type="nucleotide sequence ID" value="NZ_QGTS01000009.1"/>
</dbReference>
<name>A0A317PWG2_9ENTR</name>
<protein>
    <submittedName>
        <fullName evidence="1">Uncharacterized protein</fullName>
    </submittedName>
</protein>
<reference evidence="1 2" key="1">
    <citation type="submission" date="2018-05" db="EMBL/GenBank/DDBJ databases">
        <title>Genomic Encyclopedia of Type Strains, Phase IV (KMG-IV): sequencing the most valuable type-strain genomes for metagenomic binning, comparative biology and taxonomic classification.</title>
        <authorList>
            <person name="Goeker M."/>
        </authorList>
    </citation>
    <scope>NUCLEOTIDE SEQUENCE [LARGE SCALE GENOMIC DNA]</scope>
    <source>
        <strain evidence="1 2">DSM 19579</strain>
    </source>
</reference>
<organism evidence="1 2">
    <name type="scientific">Mangrovibacter plantisponsor</name>
    <dbReference type="NCBI Taxonomy" id="451513"/>
    <lineage>
        <taxon>Bacteria</taxon>
        <taxon>Pseudomonadati</taxon>
        <taxon>Pseudomonadota</taxon>
        <taxon>Gammaproteobacteria</taxon>
        <taxon>Enterobacterales</taxon>
        <taxon>Enterobacteriaceae</taxon>
        <taxon>Mangrovibacter</taxon>
    </lineage>
</organism>
<evidence type="ECO:0000313" key="2">
    <source>
        <dbReference type="Proteomes" id="UP000246744"/>
    </source>
</evidence>
<dbReference type="EMBL" id="QGTS01000009">
    <property type="protein sequence ID" value="PWW07054.1"/>
    <property type="molecule type" value="Genomic_DNA"/>
</dbReference>
<evidence type="ECO:0000313" key="1">
    <source>
        <dbReference type="EMBL" id="PWW07054.1"/>
    </source>
</evidence>
<dbReference type="Proteomes" id="UP000246744">
    <property type="component" value="Unassembled WGS sequence"/>
</dbReference>